<proteinExistence type="predicted"/>
<organism evidence="1">
    <name type="scientific">marine sediment metagenome</name>
    <dbReference type="NCBI Taxonomy" id="412755"/>
    <lineage>
        <taxon>unclassified sequences</taxon>
        <taxon>metagenomes</taxon>
        <taxon>ecological metagenomes</taxon>
    </lineage>
</organism>
<dbReference type="Gene3D" id="3.30.420.280">
    <property type="match status" value="1"/>
</dbReference>
<dbReference type="Pfam" id="PF03237">
    <property type="entry name" value="Terminase_6N"/>
    <property type="match status" value="1"/>
</dbReference>
<dbReference type="EMBL" id="LAZR01022675">
    <property type="protein sequence ID" value="KKL81052.1"/>
    <property type="molecule type" value="Genomic_DNA"/>
</dbReference>
<sequence length="480" mass="54459">MSRRDKEDYLLLLEERNRRLAEDPLHTFVPNGASQKAFINSTKPEAWAITANRWGKTRALAYIASRAFREGMEWMGVKTKPSIMSDGTLVYDHAAAIWVSSLDHDHSRDTFQPYIFDNLFRAPGSDEPFIPPREIKRWYADERKTLVGKNGSLMTFKSVEAGRAKYSGSGKDLAVLDEEHPQDIFEEILIRVPAGKRLYIRGGATLLPPEGYVGGVTWLYTEIIQKFLAGNLPDVDVFGGSIYDNPHLEESELQRLEARYPEGPLKRIRLGGEWISGISGARAYPNFAEPIHVSSNIKIRDRWPLCWAMDFNVDPMASIIGQYIPVEAGRYLFYVYDEIVIEGGATPNDSAKEFRRRYPTHSAEIWIYGDATGKRRGQTAKSNYTLVMETMRGYPVEVRQKVPEENPLVRDRVNAVNTALSSSDGFVGVILHPRVIDLKADLNQVVLDKMGQIKKASNNKDPYSRRTHTSDAFGYWIVYE</sequence>
<feature type="non-terminal residue" evidence="1">
    <location>
        <position position="480"/>
    </location>
</feature>
<evidence type="ECO:0000313" key="1">
    <source>
        <dbReference type="EMBL" id="KKL81052.1"/>
    </source>
</evidence>
<dbReference type="AlphaFoldDB" id="A0A0F9I100"/>
<reference evidence="1" key="1">
    <citation type="journal article" date="2015" name="Nature">
        <title>Complex archaea that bridge the gap between prokaryotes and eukaryotes.</title>
        <authorList>
            <person name="Spang A."/>
            <person name="Saw J.H."/>
            <person name="Jorgensen S.L."/>
            <person name="Zaremba-Niedzwiedzka K."/>
            <person name="Martijn J."/>
            <person name="Lind A.E."/>
            <person name="van Eijk R."/>
            <person name="Schleper C."/>
            <person name="Guy L."/>
            <person name="Ettema T.J."/>
        </authorList>
    </citation>
    <scope>NUCLEOTIDE SEQUENCE</scope>
</reference>
<name>A0A0F9I100_9ZZZZ</name>
<protein>
    <submittedName>
        <fullName evidence="1">Uncharacterized protein</fullName>
    </submittedName>
</protein>
<accession>A0A0F9I100</accession>
<gene>
    <name evidence="1" type="ORF">LCGC14_1998640</name>
</gene>
<comment type="caution">
    <text evidence="1">The sequence shown here is derived from an EMBL/GenBank/DDBJ whole genome shotgun (WGS) entry which is preliminary data.</text>
</comment>